<keyword evidence="3" id="KW-0378">Hydrolase</keyword>
<name>A0A7D7R341_9ACTN</name>
<dbReference type="AlphaFoldDB" id="A0A7D7R341"/>
<feature type="domain" description="Peptidase M20 dimerisation" evidence="4">
    <location>
        <begin position="196"/>
        <end position="344"/>
    </location>
</feature>
<evidence type="ECO:0000313" key="6">
    <source>
        <dbReference type="Proteomes" id="UP000515663"/>
    </source>
</evidence>
<sequence>MDDATLRRRVRELMPRAESDLAEMVAFRSVHDPQQFPPEECDRMVDWLLRTFGELGVEDVAAHVTSDGSKAVTGHIPGPEGSPTVLLYFHHDVQPPLGDDEWDSPVWELTERDGRWYGRGAADCKGNIAVHLTALRALAGQAGVTVKIIGEGSEEQGTGGLEHFAVDHPELLRADAILIADSGNFAVGRPSLTTTLRGIANIDVSVETMGSAMHSGMFGGAAPDALAALISMLATLRDEHGNTTIAGLDADAQWPGVAYPPEQFRSDATVLDGVDLVGSGSVSDMVWARPAATVLGIDCPPVVGSSAAVQPRARARINLRVPPGMDAAHAQDALIDHLTAVTPWHARVTFEREAIGSPFVGSTSGPAYETLTDALSTAYGSEVLIQGQGGSIPLCNVLQETFPDAEIMLFGVEEPQCLIHAPNESVDPSEIERIALAEAIFLRDFADRAARVAGTAGTPAAGAPD</sequence>
<protein>
    <submittedName>
        <fullName evidence="5">Dipeptidase</fullName>
    </submittedName>
</protein>
<dbReference type="Gene3D" id="3.30.70.360">
    <property type="match status" value="1"/>
</dbReference>
<dbReference type="GO" id="GO:0006508">
    <property type="term" value="P:proteolysis"/>
    <property type="evidence" value="ECO:0007669"/>
    <property type="project" value="UniProtKB-KW"/>
</dbReference>
<dbReference type="SUPFAM" id="SSF53187">
    <property type="entry name" value="Zn-dependent exopeptidases"/>
    <property type="match status" value="1"/>
</dbReference>
<dbReference type="Proteomes" id="UP000515663">
    <property type="component" value="Chromosome"/>
</dbReference>
<dbReference type="PANTHER" id="PTHR43270">
    <property type="entry name" value="BETA-ALA-HIS DIPEPTIDASE"/>
    <property type="match status" value="1"/>
</dbReference>
<gene>
    <name evidence="5" type="ORF">H1R19_02110</name>
</gene>
<dbReference type="InterPro" id="IPR011650">
    <property type="entry name" value="Peptidase_M20_dimer"/>
</dbReference>
<dbReference type="GO" id="GO:0008233">
    <property type="term" value="F:peptidase activity"/>
    <property type="evidence" value="ECO:0007669"/>
    <property type="project" value="UniProtKB-KW"/>
</dbReference>
<reference evidence="6" key="1">
    <citation type="submission" date="2020-07" db="EMBL/GenBank/DDBJ databases">
        <title>novel species isolated from the respiratory tract of Marmot.</title>
        <authorList>
            <person name="Zhang G."/>
        </authorList>
    </citation>
    <scope>NUCLEOTIDE SEQUENCE [LARGE SCALE GENOMIC DNA]</scope>
    <source>
        <strain evidence="6">686</strain>
    </source>
</reference>
<dbReference type="KEGG" id="gji:H1R19_02110"/>
<evidence type="ECO:0000313" key="5">
    <source>
        <dbReference type="EMBL" id="QMT02007.1"/>
    </source>
</evidence>
<proteinExistence type="predicted"/>
<evidence type="ECO:0000256" key="1">
    <source>
        <dbReference type="ARBA" id="ARBA00022670"/>
    </source>
</evidence>
<evidence type="ECO:0000259" key="4">
    <source>
        <dbReference type="Pfam" id="PF07687"/>
    </source>
</evidence>
<evidence type="ECO:0000256" key="2">
    <source>
        <dbReference type="ARBA" id="ARBA00022723"/>
    </source>
</evidence>
<dbReference type="EMBL" id="CP059491">
    <property type="protein sequence ID" value="QMT02007.1"/>
    <property type="molecule type" value="Genomic_DNA"/>
</dbReference>
<dbReference type="Gene3D" id="3.40.630.10">
    <property type="entry name" value="Zn peptidases"/>
    <property type="match status" value="1"/>
</dbReference>
<dbReference type="Pfam" id="PF07687">
    <property type="entry name" value="M20_dimer"/>
    <property type="match status" value="1"/>
</dbReference>
<dbReference type="NCBIfam" id="NF005914">
    <property type="entry name" value="PRK07907.1"/>
    <property type="match status" value="1"/>
</dbReference>
<accession>A0A7D7R341</accession>
<dbReference type="InterPro" id="IPR051458">
    <property type="entry name" value="Cyt/Met_Dipeptidase"/>
</dbReference>
<dbReference type="PANTHER" id="PTHR43270:SF12">
    <property type="entry name" value="SUCCINYL-DIAMINOPIMELATE DESUCCINYLASE"/>
    <property type="match status" value="1"/>
</dbReference>
<keyword evidence="2" id="KW-0479">Metal-binding</keyword>
<dbReference type="RefSeq" id="WP_219850443.1">
    <property type="nucleotide sequence ID" value="NZ_CP059491.1"/>
</dbReference>
<keyword evidence="1" id="KW-0645">Protease</keyword>
<organism evidence="5 6">
    <name type="scientific">Gordonia jinghuaiqii</name>
    <dbReference type="NCBI Taxonomy" id="2758710"/>
    <lineage>
        <taxon>Bacteria</taxon>
        <taxon>Bacillati</taxon>
        <taxon>Actinomycetota</taxon>
        <taxon>Actinomycetes</taxon>
        <taxon>Mycobacteriales</taxon>
        <taxon>Gordoniaceae</taxon>
        <taxon>Gordonia</taxon>
    </lineage>
</organism>
<dbReference type="InterPro" id="IPR002933">
    <property type="entry name" value="Peptidase_M20"/>
</dbReference>
<dbReference type="GO" id="GO:0046872">
    <property type="term" value="F:metal ion binding"/>
    <property type="evidence" value="ECO:0007669"/>
    <property type="project" value="UniProtKB-KW"/>
</dbReference>
<evidence type="ECO:0000256" key="3">
    <source>
        <dbReference type="ARBA" id="ARBA00022801"/>
    </source>
</evidence>
<dbReference type="Pfam" id="PF01546">
    <property type="entry name" value="Peptidase_M20"/>
    <property type="match status" value="1"/>
</dbReference>
<keyword evidence="6" id="KW-1185">Reference proteome</keyword>